<feature type="non-terminal residue" evidence="1">
    <location>
        <position position="1"/>
    </location>
</feature>
<evidence type="ECO:0000313" key="2">
    <source>
        <dbReference type="Proteomes" id="UP001476798"/>
    </source>
</evidence>
<name>A0ABV0P5R8_9TELE</name>
<reference evidence="1 2" key="1">
    <citation type="submission" date="2021-06" db="EMBL/GenBank/DDBJ databases">
        <authorList>
            <person name="Palmer J.M."/>
        </authorList>
    </citation>
    <scope>NUCLEOTIDE SEQUENCE [LARGE SCALE GENOMIC DNA]</scope>
    <source>
        <strain evidence="1 2">GA_2019</strain>
        <tissue evidence="1">Muscle</tissue>
    </source>
</reference>
<organism evidence="1 2">
    <name type="scientific">Goodea atripinnis</name>
    <dbReference type="NCBI Taxonomy" id="208336"/>
    <lineage>
        <taxon>Eukaryota</taxon>
        <taxon>Metazoa</taxon>
        <taxon>Chordata</taxon>
        <taxon>Craniata</taxon>
        <taxon>Vertebrata</taxon>
        <taxon>Euteleostomi</taxon>
        <taxon>Actinopterygii</taxon>
        <taxon>Neopterygii</taxon>
        <taxon>Teleostei</taxon>
        <taxon>Neoteleostei</taxon>
        <taxon>Acanthomorphata</taxon>
        <taxon>Ovalentaria</taxon>
        <taxon>Atherinomorphae</taxon>
        <taxon>Cyprinodontiformes</taxon>
        <taxon>Goodeidae</taxon>
        <taxon>Goodea</taxon>
    </lineage>
</organism>
<comment type="caution">
    <text evidence="1">The sequence shown here is derived from an EMBL/GenBank/DDBJ whole genome shotgun (WGS) entry which is preliminary data.</text>
</comment>
<dbReference type="EMBL" id="JAHRIO010061443">
    <property type="protein sequence ID" value="MEQ2178792.1"/>
    <property type="molecule type" value="Genomic_DNA"/>
</dbReference>
<proteinExistence type="predicted"/>
<dbReference type="Proteomes" id="UP001476798">
    <property type="component" value="Unassembled WGS sequence"/>
</dbReference>
<accession>A0ABV0P5R8</accession>
<protein>
    <submittedName>
        <fullName evidence="1">Uncharacterized protein</fullName>
    </submittedName>
</protein>
<keyword evidence="2" id="KW-1185">Reference proteome</keyword>
<sequence length="77" mass="8177">AEQLVGLVSSLSSTALLQRGTLSSHETESAACPGQLPAVSSGRKTAHPVLQMWRIVQRRGAASAEQLLPLKVFHMQG</sequence>
<feature type="non-terminal residue" evidence="1">
    <location>
        <position position="77"/>
    </location>
</feature>
<gene>
    <name evidence="1" type="ORF">GOODEAATRI_017810</name>
</gene>
<evidence type="ECO:0000313" key="1">
    <source>
        <dbReference type="EMBL" id="MEQ2178792.1"/>
    </source>
</evidence>